<gene>
    <name evidence="2" type="ORF">Psuf_080080</name>
</gene>
<evidence type="ECO:0000313" key="2">
    <source>
        <dbReference type="EMBL" id="BCB90695.1"/>
    </source>
</evidence>
<evidence type="ECO:0000256" key="1">
    <source>
        <dbReference type="SAM" id="MobiDB-lite"/>
    </source>
</evidence>
<reference evidence="2 3" key="1">
    <citation type="submission" date="2020-03" db="EMBL/GenBank/DDBJ databases">
        <title>Whole genome shotgun sequence of Phytohabitans suffuscus NBRC 105367.</title>
        <authorList>
            <person name="Komaki H."/>
            <person name="Tamura T."/>
        </authorList>
    </citation>
    <scope>NUCLEOTIDE SEQUENCE [LARGE SCALE GENOMIC DNA]</scope>
    <source>
        <strain evidence="2 3">NBRC 105367</strain>
    </source>
</reference>
<reference evidence="2 3" key="2">
    <citation type="submission" date="2020-03" db="EMBL/GenBank/DDBJ databases">
        <authorList>
            <person name="Ichikawa N."/>
            <person name="Kimura A."/>
            <person name="Kitahashi Y."/>
            <person name="Uohara A."/>
        </authorList>
    </citation>
    <scope>NUCLEOTIDE SEQUENCE [LARGE SCALE GENOMIC DNA]</scope>
    <source>
        <strain evidence="2 3">NBRC 105367</strain>
    </source>
</reference>
<dbReference type="EMBL" id="AP022871">
    <property type="protein sequence ID" value="BCB90695.1"/>
    <property type="molecule type" value="Genomic_DNA"/>
</dbReference>
<feature type="region of interest" description="Disordered" evidence="1">
    <location>
        <begin position="1"/>
        <end position="59"/>
    </location>
</feature>
<feature type="compositionally biased region" description="Basic and acidic residues" evidence="1">
    <location>
        <begin position="31"/>
        <end position="40"/>
    </location>
</feature>
<dbReference type="RefSeq" id="WP_173163094.1">
    <property type="nucleotide sequence ID" value="NZ_AP022871.1"/>
</dbReference>
<name>A0A6F8YWZ4_9ACTN</name>
<sequence length="59" mass="6283">MGVGESEPDDDGEVEAAFPMRLGPPNKGRHREPAPKEHGLGRRGSTAARHRGRPGNGRA</sequence>
<dbReference type="Proteomes" id="UP000503011">
    <property type="component" value="Chromosome"/>
</dbReference>
<keyword evidence="3" id="KW-1185">Reference proteome</keyword>
<feature type="compositionally biased region" description="Acidic residues" evidence="1">
    <location>
        <begin position="1"/>
        <end position="14"/>
    </location>
</feature>
<dbReference type="AlphaFoldDB" id="A0A6F8YWZ4"/>
<organism evidence="2 3">
    <name type="scientific">Phytohabitans suffuscus</name>
    <dbReference type="NCBI Taxonomy" id="624315"/>
    <lineage>
        <taxon>Bacteria</taxon>
        <taxon>Bacillati</taxon>
        <taxon>Actinomycetota</taxon>
        <taxon>Actinomycetes</taxon>
        <taxon>Micromonosporales</taxon>
        <taxon>Micromonosporaceae</taxon>
    </lineage>
</organism>
<protein>
    <submittedName>
        <fullName evidence="2">Uncharacterized protein</fullName>
    </submittedName>
</protein>
<dbReference type="KEGG" id="psuu:Psuf_080080"/>
<accession>A0A6F8YWZ4</accession>
<evidence type="ECO:0000313" key="3">
    <source>
        <dbReference type="Proteomes" id="UP000503011"/>
    </source>
</evidence>
<proteinExistence type="predicted"/>